<evidence type="ECO:0000313" key="3">
    <source>
        <dbReference type="EMBL" id="TNM71920.1"/>
    </source>
</evidence>
<organism evidence="3 4">
    <name type="scientific">Deinococcus radiopugnans ATCC 19172</name>
    <dbReference type="NCBI Taxonomy" id="585398"/>
    <lineage>
        <taxon>Bacteria</taxon>
        <taxon>Thermotogati</taxon>
        <taxon>Deinococcota</taxon>
        <taxon>Deinococci</taxon>
        <taxon>Deinococcales</taxon>
        <taxon>Deinococcaceae</taxon>
        <taxon>Deinococcus</taxon>
    </lineage>
</organism>
<evidence type="ECO:0000313" key="2">
    <source>
        <dbReference type="EMBL" id="MBB6016790.1"/>
    </source>
</evidence>
<dbReference type="EMBL" id="VDMO01000005">
    <property type="protein sequence ID" value="TNM71920.1"/>
    <property type="molecule type" value="Genomic_DNA"/>
</dbReference>
<gene>
    <name evidence="3" type="ORF">FHR04_06005</name>
    <name evidence="2" type="ORF">HNQ04_002045</name>
</gene>
<dbReference type="AlphaFoldDB" id="A0A5C4Y9Z1"/>
<keyword evidence="5" id="KW-1185">Reference proteome</keyword>
<sequence length="184" mass="20999">MPSPAKQKKKTSSSGAKPQGDRRPKYDWNAIRREYIRGDESVTFTALAARDGYPTKRAIEKRSSAEDWVDLKAEFVRQVDGRLRQLDLDMKTEVRVRQARLGKSFIHLAVRGLSHQKPELLEPVDIARYAKIGAELERKALGMEEVSIKIGRIRSPDDLDKHSEAELWQLAGMLPPDENEDDDF</sequence>
<dbReference type="Proteomes" id="UP000313988">
    <property type="component" value="Unassembled WGS sequence"/>
</dbReference>
<dbReference type="EMBL" id="JACHEW010000009">
    <property type="protein sequence ID" value="MBB6016790.1"/>
    <property type="molecule type" value="Genomic_DNA"/>
</dbReference>
<reference evidence="2 5" key="2">
    <citation type="submission" date="2020-08" db="EMBL/GenBank/DDBJ databases">
        <title>Genomic Encyclopedia of Type Strains, Phase IV (KMG-IV): sequencing the most valuable type-strain genomes for metagenomic binning, comparative biology and taxonomic classification.</title>
        <authorList>
            <person name="Goeker M."/>
        </authorList>
    </citation>
    <scope>NUCLEOTIDE SEQUENCE [LARGE SCALE GENOMIC DNA]</scope>
    <source>
        <strain evidence="2 5">DSM 12027</strain>
    </source>
</reference>
<name>A0A5C4Y9Z1_9DEIO</name>
<dbReference type="RefSeq" id="WP_139401594.1">
    <property type="nucleotide sequence ID" value="NZ_JACHEW010000009.1"/>
</dbReference>
<accession>A0A5C4Y9Z1</accession>
<reference evidence="3 4" key="1">
    <citation type="submission" date="2019-06" db="EMBL/GenBank/DDBJ databases">
        <title>Genome sequence of Deinococcus radiopugnans ATCC 19172.</title>
        <authorList>
            <person name="Maclea K.S."/>
            <person name="Maynard C.R."/>
        </authorList>
    </citation>
    <scope>NUCLEOTIDE SEQUENCE [LARGE SCALE GENOMIC DNA]</scope>
    <source>
        <strain evidence="3 4">ATCC 19172</strain>
    </source>
</reference>
<dbReference type="OrthoDB" id="67915at2"/>
<feature type="compositionally biased region" description="Basic residues" evidence="1">
    <location>
        <begin position="1"/>
        <end position="11"/>
    </location>
</feature>
<dbReference type="Proteomes" id="UP000629870">
    <property type="component" value="Unassembled WGS sequence"/>
</dbReference>
<feature type="region of interest" description="Disordered" evidence="1">
    <location>
        <begin position="1"/>
        <end position="28"/>
    </location>
</feature>
<evidence type="ECO:0000313" key="5">
    <source>
        <dbReference type="Proteomes" id="UP000629870"/>
    </source>
</evidence>
<feature type="compositionally biased region" description="Basic and acidic residues" evidence="1">
    <location>
        <begin position="19"/>
        <end position="28"/>
    </location>
</feature>
<evidence type="ECO:0000313" key="4">
    <source>
        <dbReference type="Proteomes" id="UP000313988"/>
    </source>
</evidence>
<evidence type="ECO:0000256" key="1">
    <source>
        <dbReference type="SAM" id="MobiDB-lite"/>
    </source>
</evidence>
<proteinExistence type="predicted"/>
<comment type="caution">
    <text evidence="3">The sequence shown here is derived from an EMBL/GenBank/DDBJ whole genome shotgun (WGS) entry which is preliminary data.</text>
</comment>
<protein>
    <submittedName>
        <fullName evidence="3">Uncharacterized protein</fullName>
    </submittedName>
</protein>